<dbReference type="EMBL" id="FXTP01000002">
    <property type="protein sequence ID" value="SMO42621.1"/>
    <property type="molecule type" value="Genomic_DNA"/>
</dbReference>
<dbReference type="RefSeq" id="WP_142453085.1">
    <property type="nucleotide sequence ID" value="NZ_FXTP01000002.1"/>
</dbReference>
<sequence>MRFSLLLLALGILAFGCTSNQQKEDSAPSLKEVFKDDFYIGAAVNPSFFTGRNKDGIELVKKHFNALTAENSMKWERLHPEPGVYDFELADAFIEFAEENDMYTIGHTLVWHSQTPDWVFRDEDGNLLDREALLDRMRDHIQTVVGRYKGRVDGWDVVNEAISDSAGTMRESLWYQIIGEDYVAKAFEFAHEADPEAELYYNDYSLNDAPKREGVYELIKSVQEQGARVTGIGMQGHYGLDYATEEQLENSITRFSELGVVAITELDMDVLPSASDYRGADVGAMSDAELTDALNPYTEGLPDSVAQQQADQYAMFFRIFLKHSDNINRVTFWGVTDAGSWKNNWPIPGRTNYPLILDREGKPKPAFDAIVNEKQKQNN</sequence>
<name>A0A521B6J1_9BACT</name>
<evidence type="ECO:0000313" key="8">
    <source>
        <dbReference type="Proteomes" id="UP000317557"/>
    </source>
</evidence>
<dbReference type="Pfam" id="PF00331">
    <property type="entry name" value="Glyco_hydro_10"/>
    <property type="match status" value="1"/>
</dbReference>
<dbReference type="AlphaFoldDB" id="A0A521B6J1"/>
<dbReference type="OrthoDB" id="9809277at2"/>
<feature type="domain" description="GH10" evidence="6">
    <location>
        <begin position="24"/>
        <end position="373"/>
    </location>
</feature>
<dbReference type="PANTHER" id="PTHR31490:SF90">
    <property type="entry name" value="ENDO-1,4-BETA-XYLANASE A"/>
    <property type="match status" value="1"/>
</dbReference>
<dbReference type="Gene3D" id="3.20.20.80">
    <property type="entry name" value="Glycosidases"/>
    <property type="match status" value="1"/>
</dbReference>
<dbReference type="GO" id="GO:0045493">
    <property type="term" value="P:xylan catabolic process"/>
    <property type="evidence" value="ECO:0007669"/>
    <property type="project" value="UniProtKB-KW"/>
</dbReference>
<protein>
    <recommendedName>
        <fullName evidence="5">Beta-xylanase</fullName>
        <ecNumber evidence="5">3.2.1.8</ecNumber>
    </recommendedName>
</protein>
<dbReference type="InterPro" id="IPR001000">
    <property type="entry name" value="GH10_dom"/>
</dbReference>
<evidence type="ECO:0000256" key="2">
    <source>
        <dbReference type="ARBA" id="ARBA00023277"/>
    </source>
</evidence>
<keyword evidence="2 5" id="KW-0119">Carbohydrate metabolism</keyword>
<evidence type="ECO:0000256" key="5">
    <source>
        <dbReference type="RuleBase" id="RU361174"/>
    </source>
</evidence>
<dbReference type="SMART" id="SM00633">
    <property type="entry name" value="Glyco_10"/>
    <property type="match status" value="1"/>
</dbReference>
<dbReference type="Proteomes" id="UP000317557">
    <property type="component" value="Unassembled WGS sequence"/>
</dbReference>
<dbReference type="PROSITE" id="PS51257">
    <property type="entry name" value="PROKAR_LIPOPROTEIN"/>
    <property type="match status" value="1"/>
</dbReference>
<dbReference type="InterPro" id="IPR044846">
    <property type="entry name" value="GH10"/>
</dbReference>
<dbReference type="GO" id="GO:0031176">
    <property type="term" value="F:endo-1,4-beta-xylanase activity"/>
    <property type="evidence" value="ECO:0007669"/>
    <property type="project" value="UniProtKB-EC"/>
</dbReference>
<proteinExistence type="inferred from homology"/>
<evidence type="ECO:0000256" key="1">
    <source>
        <dbReference type="ARBA" id="ARBA00022801"/>
    </source>
</evidence>
<evidence type="ECO:0000313" key="7">
    <source>
        <dbReference type="EMBL" id="SMO42621.1"/>
    </source>
</evidence>
<dbReference type="PRINTS" id="PR00134">
    <property type="entry name" value="GLHYDRLASE10"/>
</dbReference>
<dbReference type="PANTHER" id="PTHR31490">
    <property type="entry name" value="GLYCOSYL HYDROLASE"/>
    <property type="match status" value="1"/>
</dbReference>
<dbReference type="InterPro" id="IPR017853">
    <property type="entry name" value="GH"/>
</dbReference>
<keyword evidence="3 5" id="KW-0326">Glycosidase</keyword>
<comment type="similarity">
    <text evidence="5">Belongs to the glycosyl hydrolase 10 (cellulase F) family.</text>
</comment>
<reference evidence="7 8" key="1">
    <citation type="submission" date="2017-05" db="EMBL/GenBank/DDBJ databases">
        <authorList>
            <person name="Varghese N."/>
            <person name="Submissions S."/>
        </authorList>
    </citation>
    <scope>NUCLEOTIDE SEQUENCE [LARGE SCALE GENOMIC DNA]</scope>
    <source>
        <strain evidence="7 8">DSM 21985</strain>
    </source>
</reference>
<accession>A0A521B6J1</accession>
<dbReference type="SUPFAM" id="SSF51445">
    <property type="entry name" value="(Trans)glycosidases"/>
    <property type="match status" value="1"/>
</dbReference>
<keyword evidence="4 5" id="KW-0624">Polysaccharide degradation</keyword>
<keyword evidence="8" id="KW-1185">Reference proteome</keyword>
<keyword evidence="7" id="KW-0858">Xylan degradation</keyword>
<evidence type="ECO:0000256" key="4">
    <source>
        <dbReference type="ARBA" id="ARBA00023326"/>
    </source>
</evidence>
<dbReference type="PROSITE" id="PS51760">
    <property type="entry name" value="GH10_2"/>
    <property type="match status" value="1"/>
</dbReference>
<gene>
    <name evidence="7" type="ORF">SAMN06265219_10262</name>
</gene>
<organism evidence="7 8">
    <name type="scientific">Gracilimonas mengyeensis</name>
    <dbReference type="NCBI Taxonomy" id="1302730"/>
    <lineage>
        <taxon>Bacteria</taxon>
        <taxon>Pseudomonadati</taxon>
        <taxon>Balneolota</taxon>
        <taxon>Balneolia</taxon>
        <taxon>Balneolales</taxon>
        <taxon>Balneolaceae</taxon>
        <taxon>Gracilimonas</taxon>
    </lineage>
</organism>
<comment type="catalytic activity">
    <reaction evidence="5">
        <text>Endohydrolysis of (1-&gt;4)-beta-D-xylosidic linkages in xylans.</text>
        <dbReference type="EC" id="3.2.1.8"/>
    </reaction>
</comment>
<keyword evidence="1 5" id="KW-0378">Hydrolase</keyword>
<dbReference type="EC" id="3.2.1.8" evidence="5"/>
<evidence type="ECO:0000256" key="3">
    <source>
        <dbReference type="ARBA" id="ARBA00023295"/>
    </source>
</evidence>
<evidence type="ECO:0000259" key="6">
    <source>
        <dbReference type="PROSITE" id="PS51760"/>
    </source>
</evidence>